<dbReference type="CDD" id="cd05466">
    <property type="entry name" value="PBP2_LTTR_substrate"/>
    <property type="match status" value="1"/>
</dbReference>
<dbReference type="Proteomes" id="UP000064137">
    <property type="component" value="Chromosome"/>
</dbReference>
<evidence type="ECO:0000313" key="6">
    <source>
        <dbReference type="EMBL" id="ALZ85578.1"/>
    </source>
</evidence>
<dbReference type="InterPro" id="IPR036388">
    <property type="entry name" value="WH-like_DNA-bd_sf"/>
</dbReference>
<keyword evidence="4" id="KW-0804">Transcription</keyword>
<dbReference type="PANTHER" id="PTHR30126">
    <property type="entry name" value="HTH-TYPE TRANSCRIPTIONAL REGULATOR"/>
    <property type="match status" value="1"/>
</dbReference>
<dbReference type="Gene3D" id="1.10.10.10">
    <property type="entry name" value="Winged helix-like DNA-binding domain superfamily/Winged helix DNA-binding domain"/>
    <property type="match status" value="1"/>
</dbReference>
<dbReference type="EMBL" id="CP013987">
    <property type="protein sequence ID" value="ALZ85578.1"/>
    <property type="molecule type" value="Genomic_DNA"/>
</dbReference>
<protein>
    <submittedName>
        <fullName evidence="6">Transcriptional regulator</fullName>
    </submittedName>
</protein>
<dbReference type="Gene3D" id="3.40.190.290">
    <property type="match status" value="1"/>
</dbReference>
<dbReference type="PRINTS" id="PR00039">
    <property type="entry name" value="HTHLYSR"/>
</dbReference>
<evidence type="ECO:0000256" key="1">
    <source>
        <dbReference type="ARBA" id="ARBA00009437"/>
    </source>
</evidence>
<dbReference type="InterPro" id="IPR005119">
    <property type="entry name" value="LysR_subst-bd"/>
</dbReference>
<dbReference type="FunFam" id="1.10.10.10:FF:000001">
    <property type="entry name" value="LysR family transcriptional regulator"/>
    <property type="match status" value="1"/>
</dbReference>
<dbReference type="InterPro" id="IPR036390">
    <property type="entry name" value="WH_DNA-bd_sf"/>
</dbReference>
<gene>
    <name evidence="6" type="ORF">APT59_15735</name>
</gene>
<keyword evidence="3" id="KW-0238">DNA-binding</keyword>
<keyword evidence="2" id="KW-0805">Transcription regulation</keyword>
<dbReference type="GO" id="GO:0003700">
    <property type="term" value="F:DNA-binding transcription factor activity"/>
    <property type="evidence" value="ECO:0007669"/>
    <property type="project" value="InterPro"/>
</dbReference>
<dbReference type="GO" id="GO:0000976">
    <property type="term" value="F:transcription cis-regulatory region binding"/>
    <property type="evidence" value="ECO:0007669"/>
    <property type="project" value="TreeGrafter"/>
</dbReference>
<evidence type="ECO:0000256" key="3">
    <source>
        <dbReference type="ARBA" id="ARBA00023125"/>
    </source>
</evidence>
<sequence>MYPNAEALEAFVEAAASGSFSAAGRVLGKRQSSISESIARLEDELGVVLFDRQGRYPLLTAAGEQLLDQARAVLSAHDRLANRATQLAAGVEPRLTLVISDTYQPTRYEALLTELDQRYPDLEFECLIAEDADVLNLVQGRADLGLLAGQPPYPADIEAATLDGLVTFGLYVAADHPLAALPRVTTADLAPYRLLRLSTVTESSQQVCRLPDTRGRCWSAPDYLLLLDMAVQGFGWAELPLWLVKTFGQDRLVELAVPGWPQRVAVDVVWSRRRALGPAGNWLRERLLRPS</sequence>
<dbReference type="AlphaFoldDB" id="A0A0U4HIE7"/>
<name>A0A0U4HIE7_9PSED</name>
<dbReference type="OrthoDB" id="196624at2"/>
<dbReference type="InterPro" id="IPR000847">
    <property type="entry name" value="LysR_HTH_N"/>
</dbReference>
<organism evidence="6 7">
    <name type="scientific">Pseudomonas oryzihabitans</name>
    <dbReference type="NCBI Taxonomy" id="47885"/>
    <lineage>
        <taxon>Bacteria</taxon>
        <taxon>Pseudomonadati</taxon>
        <taxon>Pseudomonadota</taxon>
        <taxon>Gammaproteobacteria</taxon>
        <taxon>Pseudomonadales</taxon>
        <taxon>Pseudomonadaceae</taxon>
        <taxon>Pseudomonas</taxon>
    </lineage>
</organism>
<accession>A0A0U4HIE7</accession>
<evidence type="ECO:0000313" key="7">
    <source>
        <dbReference type="Proteomes" id="UP000064137"/>
    </source>
</evidence>
<dbReference type="Pfam" id="PF00126">
    <property type="entry name" value="HTH_1"/>
    <property type="match status" value="1"/>
</dbReference>
<evidence type="ECO:0000256" key="2">
    <source>
        <dbReference type="ARBA" id="ARBA00023015"/>
    </source>
</evidence>
<comment type="similarity">
    <text evidence="1">Belongs to the LysR transcriptional regulatory family.</text>
</comment>
<dbReference type="SUPFAM" id="SSF46785">
    <property type="entry name" value="Winged helix' DNA-binding domain"/>
    <property type="match status" value="1"/>
</dbReference>
<dbReference type="PANTHER" id="PTHR30126:SF91">
    <property type="entry name" value="LYSR FAMILY TRANSCRIPTIONAL REGULATOR"/>
    <property type="match status" value="1"/>
</dbReference>
<proteinExistence type="inferred from homology"/>
<dbReference type="SUPFAM" id="SSF53850">
    <property type="entry name" value="Periplasmic binding protein-like II"/>
    <property type="match status" value="1"/>
</dbReference>
<dbReference type="KEGG" id="por:APT59_15735"/>
<feature type="domain" description="HTH lysR-type" evidence="5">
    <location>
        <begin position="3"/>
        <end position="60"/>
    </location>
</feature>
<dbReference type="RefSeq" id="WP_059315720.1">
    <property type="nucleotide sequence ID" value="NZ_CP013987.1"/>
</dbReference>
<dbReference type="PROSITE" id="PS50931">
    <property type="entry name" value="HTH_LYSR"/>
    <property type="match status" value="1"/>
</dbReference>
<evidence type="ECO:0000256" key="4">
    <source>
        <dbReference type="ARBA" id="ARBA00023163"/>
    </source>
</evidence>
<evidence type="ECO:0000259" key="5">
    <source>
        <dbReference type="PROSITE" id="PS50931"/>
    </source>
</evidence>
<dbReference type="Pfam" id="PF03466">
    <property type="entry name" value="LysR_substrate"/>
    <property type="match status" value="1"/>
</dbReference>
<reference evidence="6 7" key="1">
    <citation type="submission" date="2016-01" db="EMBL/GenBank/DDBJ databases">
        <title>Annotation of Pseudomonas oryzihabitans USDA-ARS-USMARC-56511.</title>
        <authorList>
            <person name="Harhay G.P."/>
            <person name="Harhay D.M."/>
            <person name="Smith T.P.L."/>
            <person name="Bono J.L."/>
            <person name="Heaton M.P."/>
            <person name="Clawson M.L."/>
            <person name="Chitko-Mckown C.G."/>
            <person name="Capik S.F."/>
            <person name="DeDonder K.D."/>
            <person name="Apley M.D."/>
            <person name="Lubbers B.V."/>
            <person name="White B.J."/>
            <person name="Larson R.L."/>
        </authorList>
    </citation>
    <scope>NUCLEOTIDE SEQUENCE [LARGE SCALE GENOMIC DNA]</scope>
    <source>
        <strain evidence="6 7">USDA-ARS-USMARC-56511</strain>
    </source>
</reference>